<name>A0A7Y0Q7J8_9GAMM</name>
<keyword evidence="2" id="KW-0732">Signal</keyword>
<evidence type="ECO:0000256" key="1">
    <source>
        <dbReference type="ARBA" id="ARBA00022801"/>
    </source>
</evidence>
<dbReference type="SUPFAM" id="SSF82171">
    <property type="entry name" value="DPP6 N-terminal domain-like"/>
    <property type="match status" value="1"/>
</dbReference>
<dbReference type="AlphaFoldDB" id="A0A7Y0Q7J8"/>
<dbReference type="InterPro" id="IPR029058">
    <property type="entry name" value="AB_hydrolase_fold"/>
</dbReference>
<feature type="domain" description="Peptidase S9 prolyl oligopeptidase catalytic" evidence="3">
    <location>
        <begin position="426"/>
        <end position="638"/>
    </location>
</feature>
<evidence type="ECO:0000313" key="5">
    <source>
        <dbReference type="Proteomes" id="UP000568664"/>
    </source>
</evidence>
<evidence type="ECO:0000259" key="3">
    <source>
        <dbReference type="Pfam" id="PF00326"/>
    </source>
</evidence>
<accession>A0A7Y0Q7J8</accession>
<evidence type="ECO:0000256" key="2">
    <source>
        <dbReference type="SAM" id="SignalP"/>
    </source>
</evidence>
<gene>
    <name evidence="4" type="ORF">HII17_10345</name>
</gene>
<keyword evidence="5" id="KW-1185">Reference proteome</keyword>
<feature type="signal peptide" evidence="2">
    <location>
        <begin position="1"/>
        <end position="23"/>
    </location>
</feature>
<proteinExistence type="predicted"/>
<dbReference type="InterPro" id="IPR001375">
    <property type="entry name" value="Peptidase_S9_cat"/>
</dbReference>
<dbReference type="GO" id="GO:0004252">
    <property type="term" value="F:serine-type endopeptidase activity"/>
    <property type="evidence" value="ECO:0007669"/>
    <property type="project" value="TreeGrafter"/>
</dbReference>
<dbReference type="SUPFAM" id="SSF53474">
    <property type="entry name" value="alpha/beta-Hydrolases"/>
    <property type="match status" value="1"/>
</dbReference>
<dbReference type="GO" id="GO:0006508">
    <property type="term" value="P:proteolysis"/>
    <property type="evidence" value="ECO:0007669"/>
    <property type="project" value="InterPro"/>
</dbReference>
<dbReference type="PANTHER" id="PTHR42776">
    <property type="entry name" value="SERINE PEPTIDASE S9 FAMILY MEMBER"/>
    <property type="match status" value="1"/>
</dbReference>
<keyword evidence="1" id="KW-0378">Hydrolase</keyword>
<dbReference type="Pfam" id="PF00326">
    <property type="entry name" value="Peptidase_S9"/>
    <property type="match status" value="1"/>
</dbReference>
<dbReference type="Proteomes" id="UP000568664">
    <property type="component" value="Unassembled WGS sequence"/>
</dbReference>
<protein>
    <submittedName>
        <fullName evidence="4">S9 family peptidase</fullName>
    </submittedName>
</protein>
<sequence>MKNNNFVYLFCLLFLVSAQFTLASEQEESAQVTVEDFFRKAVISNASMSPSGNSVVYEKFNEVMFSRGNEKASSIFNVSREFYISNFYWSSENVIVAKTVRRNDGMHRFYAFKIKQNENGVELEKYKVIDEQAYVVDPLFGNEDRIFLARYKRTDTNLYTDVFNVNLFERNSFKKRHRINRDSEDIVTWLTDSSHKLAIGISYRQGVPSIWARKNNSKRLKMVWTAQRKSEVYPIEISKDGKKLWLITDAVNDTKSAVQFDLESFSITKKLFEIDGKDITDILIDNKSDKPFAVSYLEDGLLTYQFLDEADKKKFSSFMSVVKDKVFHIIDATESFDKLLTVATSQSNPGQLLLCEINSTDCSEVGDLFPWLKSVKLAKTQSFKTLSDDGLEIESYITLPNSEEQNIPVIVMPHGGPIGVRDSSYFSGDPQWLAYNGYAVLQVNYRGSAGFGRQFKFKGMQQWGRSIEDDIEAALANALKKYPQINEQKICLFGSSYGGYSAIMGIIRAPEQYSCAVSFAGVTDLPLLFNKSSVKNDLELTTTLKEIVGDPTKNVELLMQYSPVYQYHNITKPLMLVHGSTDERVDIEHSWRLKTLLELADIPVDFFKMNNVGHSFKTTGEIKQLYDYIMPFLEKHLSEPAKQVAVTTGNQN</sequence>
<feature type="chain" id="PRO_5030636571" evidence="2">
    <location>
        <begin position="24"/>
        <end position="652"/>
    </location>
</feature>
<comment type="caution">
    <text evidence="4">The sequence shown here is derived from an EMBL/GenBank/DDBJ whole genome shotgun (WGS) entry which is preliminary data.</text>
</comment>
<dbReference type="RefSeq" id="WP_169075294.1">
    <property type="nucleotide sequence ID" value="NZ_JABBXH010000003.1"/>
</dbReference>
<dbReference type="EMBL" id="JABBXH010000003">
    <property type="protein sequence ID" value="NMP31967.1"/>
    <property type="molecule type" value="Genomic_DNA"/>
</dbReference>
<evidence type="ECO:0000313" key="4">
    <source>
        <dbReference type="EMBL" id="NMP31967.1"/>
    </source>
</evidence>
<reference evidence="4 5" key="1">
    <citation type="submission" date="2020-04" db="EMBL/GenBank/DDBJ databases">
        <title>Thalassotalea sp. M1531, isolated from the surface of marine red alga.</title>
        <authorList>
            <person name="Pang L."/>
            <person name="Lu D.-C."/>
        </authorList>
    </citation>
    <scope>NUCLEOTIDE SEQUENCE [LARGE SCALE GENOMIC DNA]</scope>
    <source>
        <strain evidence="4 5">M1531</strain>
    </source>
</reference>
<organism evidence="4 5">
    <name type="scientific">Thalassotalea algicola</name>
    <dbReference type="NCBI Taxonomy" id="2716224"/>
    <lineage>
        <taxon>Bacteria</taxon>
        <taxon>Pseudomonadati</taxon>
        <taxon>Pseudomonadota</taxon>
        <taxon>Gammaproteobacteria</taxon>
        <taxon>Alteromonadales</taxon>
        <taxon>Colwelliaceae</taxon>
        <taxon>Thalassotalea</taxon>
    </lineage>
</organism>
<dbReference type="Gene3D" id="3.40.50.1820">
    <property type="entry name" value="alpha/beta hydrolase"/>
    <property type="match status" value="1"/>
</dbReference>
<dbReference type="PANTHER" id="PTHR42776:SF27">
    <property type="entry name" value="DIPEPTIDYL PEPTIDASE FAMILY MEMBER 6"/>
    <property type="match status" value="1"/>
</dbReference>